<reference evidence="1 2" key="1">
    <citation type="journal article" date="2018" name="IMA Fungus">
        <title>IMA Genome-F 9: Draft genome sequence of Annulohypoxylon stygium, Aspergillus mulundensis, Berkeleyomyces basicola (syn. Thielaviopsis basicola), Ceratocystis smalleyi, two Cercospora beticola strains, Coleophoma cylindrospora, Fusarium fracticaudum, Phialophora cf. hyalina, and Morchella septimelata.</title>
        <authorList>
            <person name="Wingfield B.D."/>
            <person name="Bills G.F."/>
            <person name="Dong Y."/>
            <person name="Huang W."/>
            <person name="Nel W.J."/>
            <person name="Swalarsk-Parry B.S."/>
            <person name="Vaghefi N."/>
            <person name="Wilken P.M."/>
            <person name="An Z."/>
            <person name="de Beer Z.W."/>
            <person name="De Vos L."/>
            <person name="Chen L."/>
            <person name="Duong T.A."/>
            <person name="Gao Y."/>
            <person name="Hammerbacher A."/>
            <person name="Kikkert J.R."/>
            <person name="Li Y."/>
            <person name="Li H."/>
            <person name="Li K."/>
            <person name="Li Q."/>
            <person name="Liu X."/>
            <person name="Ma X."/>
            <person name="Naidoo K."/>
            <person name="Pethybridge S.J."/>
            <person name="Sun J."/>
            <person name="Steenkamp E.T."/>
            <person name="van der Nest M.A."/>
            <person name="van Wyk S."/>
            <person name="Wingfield M.J."/>
            <person name="Xiong C."/>
            <person name="Yue Q."/>
            <person name="Zhang X."/>
        </authorList>
    </citation>
    <scope>NUCLEOTIDE SEQUENCE [LARGE SCALE GENOMIC DNA]</scope>
    <source>
        <strain evidence="1 2">DSM 5745</strain>
    </source>
</reference>
<dbReference type="RefSeq" id="XP_026605511.1">
    <property type="nucleotide sequence ID" value="XM_026746515.1"/>
</dbReference>
<dbReference type="EMBL" id="PVWQ01000004">
    <property type="protein sequence ID" value="RDW84173.1"/>
    <property type="molecule type" value="Genomic_DNA"/>
</dbReference>
<dbReference type="Proteomes" id="UP000256690">
    <property type="component" value="Unassembled WGS sequence"/>
</dbReference>
<dbReference type="Pfam" id="PF20174">
    <property type="entry name" value="DUF6540"/>
    <property type="match status" value="1"/>
</dbReference>
<dbReference type="AlphaFoldDB" id="A0A3D8SCZ3"/>
<accession>A0A3D8SCZ3</accession>
<dbReference type="GeneID" id="38114869"/>
<sequence length="191" mass="21607">MAPSTSTHFQDPQLPTYTLTLYIAFGLLVDPAQQRHWTFIIQHPESHRCTFYHTTGGPTTYKTSIERNQTLSDPRLSEVTRIGTVSATMRGRVTGILFTVRPQRCHTFILEVLAGLERERVIAVGWAAYFASCSDAGVSVLQQVRAERRVELGVRHLPHGVSRRVVDSLVEIARGLEKDDLSELDYCRCFF</sequence>
<organism evidence="1 2">
    <name type="scientific">Aspergillus mulundensis</name>
    <dbReference type="NCBI Taxonomy" id="1810919"/>
    <lineage>
        <taxon>Eukaryota</taxon>
        <taxon>Fungi</taxon>
        <taxon>Dikarya</taxon>
        <taxon>Ascomycota</taxon>
        <taxon>Pezizomycotina</taxon>
        <taxon>Eurotiomycetes</taxon>
        <taxon>Eurotiomycetidae</taxon>
        <taxon>Eurotiales</taxon>
        <taxon>Aspergillaceae</taxon>
        <taxon>Aspergillus</taxon>
        <taxon>Aspergillus subgen. Nidulantes</taxon>
    </lineage>
</organism>
<evidence type="ECO:0000313" key="2">
    <source>
        <dbReference type="Proteomes" id="UP000256690"/>
    </source>
</evidence>
<dbReference type="InterPro" id="IPR046670">
    <property type="entry name" value="DUF6540"/>
</dbReference>
<protein>
    <submittedName>
        <fullName evidence="1">Uncharacterized protein</fullName>
    </submittedName>
</protein>
<name>A0A3D8SCZ3_9EURO</name>
<gene>
    <name evidence="1" type="ORF">DSM5745_04499</name>
</gene>
<evidence type="ECO:0000313" key="1">
    <source>
        <dbReference type="EMBL" id="RDW84173.1"/>
    </source>
</evidence>
<comment type="caution">
    <text evidence="1">The sequence shown here is derived from an EMBL/GenBank/DDBJ whole genome shotgun (WGS) entry which is preliminary data.</text>
</comment>
<dbReference type="OrthoDB" id="5296964at2759"/>
<keyword evidence="2" id="KW-1185">Reference proteome</keyword>
<proteinExistence type="predicted"/>